<gene>
    <name evidence="4" type="ORF">SAMN04488695_10868</name>
</gene>
<dbReference type="Pfam" id="PF00440">
    <property type="entry name" value="TetR_N"/>
    <property type="match status" value="1"/>
</dbReference>
<dbReference type="InterPro" id="IPR009057">
    <property type="entry name" value="Homeodomain-like_sf"/>
</dbReference>
<dbReference type="PANTHER" id="PTHR43479:SF11">
    <property type="entry name" value="ACREF_ENVCD OPERON REPRESSOR-RELATED"/>
    <property type="match status" value="1"/>
</dbReference>
<name>A0A1I5D669_9CLOT</name>
<evidence type="ECO:0000313" key="5">
    <source>
        <dbReference type="Proteomes" id="UP000181899"/>
    </source>
</evidence>
<proteinExistence type="predicted"/>
<evidence type="ECO:0000256" key="2">
    <source>
        <dbReference type="PROSITE-ProRule" id="PRU00335"/>
    </source>
</evidence>
<evidence type="ECO:0000256" key="1">
    <source>
        <dbReference type="ARBA" id="ARBA00023125"/>
    </source>
</evidence>
<dbReference type="InterPro" id="IPR050624">
    <property type="entry name" value="HTH-type_Tx_Regulator"/>
</dbReference>
<dbReference type="SUPFAM" id="SSF46689">
    <property type="entry name" value="Homeodomain-like"/>
    <property type="match status" value="1"/>
</dbReference>
<dbReference type="GO" id="GO:0003677">
    <property type="term" value="F:DNA binding"/>
    <property type="evidence" value="ECO:0007669"/>
    <property type="project" value="UniProtKB-UniRule"/>
</dbReference>
<dbReference type="OrthoDB" id="9812993at2"/>
<dbReference type="AlphaFoldDB" id="A0A1I5D669"/>
<evidence type="ECO:0000313" key="4">
    <source>
        <dbReference type="EMBL" id="SFN94700.1"/>
    </source>
</evidence>
<accession>A0A1I5D669</accession>
<feature type="domain" description="HTH tetR-type" evidence="3">
    <location>
        <begin position="10"/>
        <end position="70"/>
    </location>
</feature>
<dbReference type="RefSeq" id="WP_074912440.1">
    <property type="nucleotide sequence ID" value="NZ_FOVK01000008.1"/>
</dbReference>
<dbReference type="PANTHER" id="PTHR43479">
    <property type="entry name" value="ACREF/ENVCD OPERON REPRESSOR-RELATED"/>
    <property type="match status" value="1"/>
</dbReference>
<dbReference type="Proteomes" id="UP000181899">
    <property type="component" value="Unassembled WGS sequence"/>
</dbReference>
<evidence type="ECO:0000259" key="3">
    <source>
        <dbReference type="PROSITE" id="PS50977"/>
    </source>
</evidence>
<keyword evidence="5" id="KW-1185">Reference proteome</keyword>
<dbReference type="EMBL" id="FOVK01000008">
    <property type="protein sequence ID" value="SFN94700.1"/>
    <property type="molecule type" value="Genomic_DNA"/>
</dbReference>
<dbReference type="Gene3D" id="1.10.357.10">
    <property type="entry name" value="Tetracycline Repressor, domain 2"/>
    <property type="match status" value="1"/>
</dbReference>
<keyword evidence="1 2" id="KW-0238">DNA-binding</keyword>
<dbReference type="InterPro" id="IPR001647">
    <property type="entry name" value="HTH_TetR"/>
</dbReference>
<dbReference type="PRINTS" id="PR00455">
    <property type="entry name" value="HTHTETR"/>
</dbReference>
<dbReference type="PROSITE" id="PS50977">
    <property type="entry name" value="HTH_TETR_2"/>
    <property type="match status" value="1"/>
</dbReference>
<sequence>MARITPENKSETRAAIIKESMKLFNDFGYAKTNTKTIAQRCNIAEGTVFNYFATKDDILMAVFEDLSSRSDFTETPSSIHPSDKIIDIFMIPLRNLNRIPKQFVMDIMISAMKLSKKNNTLLHKLLALDMSYIKKAEEYMKVSLAFEQSEMTPQLLAEVFYSTVATEYLLYIFNETIPFVEFENTVRNKLRILMKPYHKDFCSSVQQG</sequence>
<feature type="DNA-binding region" description="H-T-H motif" evidence="2">
    <location>
        <begin position="33"/>
        <end position="52"/>
    </location>
</feature>
<organism evidence="4 5">
    <name type="scientific">Proteiniclasticum ruminis</name>
    <dbReference type="NCBI Taxonomy" id="398199"/>
    <lineage>
        <taxon>Bacteria</taxon>
        <taxon>Bacillati</taxon>
        <taxon>Bacillota</taxon>
        <taxon>Clostridia</taxon>
        <taxon>Eubacteriales</taxon>
        <taxon>Clostridiaceae</taxon>
        <taxon>Proteiniclasticum</taxon>
    </lineage>
</organism>
<reference evidence="4 5" key="1">
    <citation type="submission" date="2016-10" db="EMBL/GenBank/DDBJ databases">
        <authorList>
            <person name="de Groot N.N."/>
        </authorList>
    </citation>
    <scope>NUCLEOTIDE SEQUENCE [LARGE SCALE GENOMIC DNA]</scope>
    <source>
        <strain evidence="4 5">ML2</strain>
    </source>
</reference>
<protein>
    <submittedName>
        <fullName evidence="4">DNA-binding transcriptional regulator, AcrR family</fullName>
    </submittedName>
</protein>